<accession>A0ACC5R454</accession>
<dbReference type="EMBL" id="JAENHL010000007">
    <property type="protein sequence ID" value="MBK1867378.1"/>
    <property type="molecule type" value="Genomic_DNA"/>
</dbReference>
<comment type="caution">
    <text evidence="1">The sequence shown here is derived from an EMBL/GenBank/DDBJ whole genome shotgun (WGS) entry which is preliminary data.</text>
</comment>
<protein>
    <submittedName>
        <fullName evidence="1">TerC family protein</fullName>
    </submittedName>
</protein>
<proteinExistence type="predicted"/>
<evidence type="ECO:0000313" key="1">
    <source>
        <dbReference type="EMBL" id="MBK1867378.1"/>
    </source>
</evidence>
<gene>
    <name evidence="1" type="ORF">JHL16_13565</name>
</gene>
<organism evidence="1 2">
    <name type="scientific">Taklimakanibacter albus</name>
    <dbReference type="NCBI Taxonomy" id="2800327"/>
    <lineage>
        <taxon>Bacteria</taxon>
        <taxon>Pseudomonadati</taxon>
        <taxon>Pseudomonadota</taxon>
        <taxon>Alphaproteobacteria</taxon>
        <taxon>Hyphomicrobiales</taxon>
        <taxon>Aestuariivirgaceae</taxon>
        <taxon>Taklimakanibacter</taxon>
    </lineage>
</organism>
<dbReference type="Proteomes" id="UP000616151">
    <property type="component" value="Unassembled WGS sequence"/>
</dbReference>
<keyword evidence="2" id="KW-1185">Reference proteome</keyword>
<name>A0ACC5R454_9HYPH</name>
<evidence type="ECO:0000313" key="2">
    <source>
        <dbReference type="Proteomes" id="UP000616151"/>
    </source>
</evidence>
<sequence length="227" mass="24072">MDYVLASSVAILQIIWIDLLLSGDNAVVIALACRSLPPHLRKWGIILGAGVAILLRIIFALIISELLLVPFLKVVGGLLLVWIAVKLAKGEEAEEKNIAASDKLYKAVWTIAIADAVMSLDNVVAIAAVSKGDPWLFGFGLALSIPLIMVGSQLIMKMIEKFPIIVWAGAALLGWIAGEMIATDPVVGTRLGIEPHSTGVYIAAAIGAALVVAIGYWLKTRSRAAEA</sequence>
<reference evidence="1" key="1">
    <citation type="submission" date="2021-01" db="EMBL/GenBank/DDBJ databases">
        <authorList>
            <person name="Sun Q."/>
        </authorList>
    </citation>
    <scope>NUCLEOTIDE SEQUENCE</scope>
    <source>
        <strain evidence="1">YIM B02566</strain>
    </source>
</reference>